<dbReference type="RefSeq" id="WP_379522843.1">
    <property type="nucleotide sequence ID" value="NZ_JBHSPA010000093.1"/>
</dbReference>
<accession>A0ABW1D6L9</accession>
<keyword evidence="5" id="KW-1185">Reference proteome</keyword>
<name>A0ABW1D6L9_9ACTN</name>
<comment type="caution">
    <text evidence="4">The sequence shown here is derived from an EMBL/GenBank/DDBJ whole genome shotgun (WGS) entry which is preliminary data.</text>
</comment>
<keyword evidence="2" id="KW-0288">FMN</keyword>
<dbReference type="EMBL" id="JBHSPA010000093">
    <property type="protein sequence ID" value="MFC5833416.1"/>
    <property type="molecule type" value="Genomic_DNA"/>
</dbReference>
<sequence>MAVLRTPLCERLGVGLPIVQAPIGSAAAPRLVAAVAEAGGLGMLALTWRGPERARRDIGLVRRLTGRPFAANLVLDFPVADSLPVCLDEGVPIISTFWGDPAQVGARIHEAGALHMHTAAQVVGAIAAQAAATFEHLTMEANR</sequence>
<evidence type="ECO:0000313" key="4">
    <source>
        <dbReference type="EMBL" id="MFC5833416.1"/>
    </source>
</evidence>
<keyword evidence="4" id="KW-0503">Monooxygenase</keyword>
<evidence type="ECO:0000256" key="1">
    <source>
        <dbReference type="ARBA" id="ARBA00022630"/>
    </source>
</evidence>
<dbReference type="EC" id="1.13.12.-" evidence="4"/>
<dbReference type="InterPro" id="IPR013785">
    <property type="entry name" value="Aldolase_TIM"/>
</dbReference>
<dbReference type="PANTHER" id="PTHR32332">
    <property type="entry name" value="2-NITROPROPANE DIOXYGENASE"/>
    <property type="match status" value="1"/>
</dbReference>
<dbReference type="Gene3D" id="3.20.20.70">
    <property type="entry name" value="Aldolase class I"/>
    <property type="match status" value="1"/>
</dbReference>
<evidence type="ECO:0000256" key="2">
    <source>
        <dbReference type="ARBA" id="ARBA00022643"/>
    </source>
</evidence>
<organism evidence="4 5">
    <name type="scientific">Nonomuraea insulae</name>
    <dbReference type="NCBI Taxonomy" id="1616787"/>
    <lineage>
        <taxon>Bacteria</taxon>
        <taxon>Bacillati</taxon>
        <taxon>Actinomycetota</taxon>
        <taxon>Actinomycetes</taxon>
        <taxon>Streptosporangiales</taxon>
        <taxon>Streptosporangiaceae</taxon>
        <taxon>Nonomuraea</taxon>
    </lineage>
</organism>
<gene>
    <name evidence="4" type="ORF">ACFPZ3_57020</name>
</gene>
<proteinExistence type="predicted"/>
<evidence type="ECO:0000256" key="3">
    <source>
        <dbReference type="ARBA" id="ARBA00023002"/>
    </source>
</evidence>
<keyword evidence="1" id="KW-0285">Flavoprotein</keyword>
<keyword evidence="3 4" id="KW-0560">Oxidoreductase</keyword>
<reference evidence="5" key="1">
    <citation type="journal article" date="2019" name="Int. J. Syst. Evol. Microbiol.">
        <title>The Global Catalogue of Microorganisms (GCM) 10K type strain sequencing project: providing services to taxonomists for standard genome sequencing and annotation.</title>
        <authorList>
            <consortium name="The Broad Institute Genomics Platform"/>
            <consortium name="The Broad Institute Genome Sequencing Center for Infectious Disease"/>
            <person name="Wu L."/>
            <person name="Ma J."/>
        </authorList>
    </citation>
    <scope>NUCLEOTIDE SEQUENCE [LARGE SCALE GENOMIC DNA]</scope>
    <source>
        <strain evidence="5">CCUG 53903</strain>
    </source>
</reference>
<dbReference type="SUPFAM" id="SSF51412">
    <property type="entry name" value="Inosine monophosphate dehydrogenase (IMPDH)"/>
    <property type="match status" value="1"/>
</dbReference>
<dbReference type="PANTHER" id="PTHR32332:SF20">
    <property type="entry name" value="2-NITROPROPANE DIOXYGENASE-LIKE PROTEIN"/>
    <property type="match status" value="1"/>
</dbReference>
<dbReference type="GO" id="GO:0004497">
    <property type="term" value="F:monooxygenase activity"/>
    <property type="evidence" value="ECO:0007669"/>
    <property type="project" value="UniProtKB-KW"/>
</dbReference>
<dbReference type="InterPro" id="IPR004136">
    <property type="entry name" value="NMO"/>
</dbReference>
<dbReference type="Proteomes" id="UP001596058">
    <property type="component" value="Unassembled WGS sequence"/>
</dbReference>
<dbReference type="CDD" id="cd04730">
    <property type="entry name" value="NPD_like"/>
    <property type="match status" value="1"/>
</dbReference>
<protein>
    <submittedName>
        <fullName evidence="4">Nitronate monooxygenase</fullName>
        <ecNumber evidence="4">1.13.12.-</ecNumber>
    </submittedName>
</protein>
<evidence type="ECO:0000313" key="5">
    <source>
        <dbReference type="Proteomes" id="UP001596058"/>
    </source>
</evidence>
<dbReference type="Pfam" id="PF03060">
    <property type="entry name" value="NMO"/>
    <property type="match status" value="1"/>
</dbReference>